<protein>
    <submittedName>
        <fullName evidence="1">Uncharacterized protein</fullName>
    </submittedName>
</protein>
<reference evidence="1" key="1">
    <citation type="journal article" date="2022" name="bioRxiv">
        <title>Genomics of Preaxostyla Flagellates Illuminates Evolutionary Transitions and the Path Towards Mitochondrial Loss.</title>
        <authorList>
            <person name="Novak L.V.F."/>
            <person name="Treitli S.C."/>
            <person name="Pyrih J."/>
            <person name="Halakuc P."/>
            <person name="Pipaliya S.V."/>
            <person name="Vacek V."/>
            <person name="Brzon O."/>
            <person name="Soukal P."/>
            <person name="Eme L."/>
            <person name="Dacks J.B."/>
            <person name="Karnkowska A."/>
            <person name="Elias M."/>
            <person name="Hampl V."/>
        </authorList>
    </citation>
    <scope>NUCLEOTIDE SEQUENCE</scope>
    <source>
        <strain evidence="1">RCP-MX</strain>
    </source>
</reference>
<name>A0ABQ8UF75_9EUKA</name>
<evidence type="ECO:0000313" key="2">
    <source>
        <dbReference type="Proteomes" id="UP001141327"/>
    </source>
</evidence>
<proteinExistence type="predicted"/>
<accession>A0ABQ8UF75</accession>
<organism evidence="1 2">
    <name type="scientific">Paratrimastix pyriformis</name>
    <dbReference type="NCBI Taxonomy" id="342808"/>
    <lineage>
        <taxon>Eukaryota</taxon>
        <taxon>Metamonada</taxon>
        <taxon>Preaxostyla</taxon>
        <taxon>Paratrimastigidae</taxon>
        <taxon>Paratrimastix</taxon>
    </lineage>
</organism>
<evidence type="ECO:0000313" key="1">
    <source>
        <dbReference type="EMBL" id="KAJ4456035.1"/>
    </source>
</evidence>
<sequence length="237" mass="25115">MARRSPSPVALSNTGHEFNFCLLFKILIFIRILTFETRRTEFCLHMRVFFNPHLIRTNRIILFAYAFFKIEPNFDTTLLCFLPFLTLPHTQAPPAASPTAQALAALSLGSYTPAPVAAPSPAAAAAAQGISPAPSPRPALSPSFDLLLDLIDFMPAAGAAPGVPATNEDATPQGDLLCNEEAPQPAETGMADATAAAAEVPPPSQLAAMGFEQLHTGPLAPKLQSADGPLFGTNMQH</sequence>
<keyword evidence="2" id="KW-1185">Reference proteome</keyword>
<dbReference type="Proteomes" id="UP001141327">
    <property type="component" value="Unassembled WGS sequence"/>
</dbReference>
<comment type="caution">
    <text evidence="1">The sequence shown here is derived from an EMBL/GenBank/DDBJ whole genome shotgun (WGS) entry which is preliminary data.</text>
</comment>
<dbReference type="EMBL" id="JAPMOS010000084">
    <property type="protein sequence ID" value="KAJ4456035.1"/>
    <property type="molecule type" value="Genomic_DNA"/>
</dbReference>
<gene>
    <name evidence="1" type="ORF">PAPYR_8879</name>
</gene>